<name>A0ABW5MBU2_9BACT</name>
<keyword evidence="2" id="KW-1185">Reference proteome</keyword>
<evidence type="ECO:0000313" key="1">
    <source>
        <dbReference type="EMBL" id="MFD2574470.1"/>
    </source>
</evidence>
<evidence type="ECO:0000313" key="2">
    <source>
        <dbReference type="Proteomes" id="UP001597469"/>
    </source>
</evidence>
<reference evidence="2" key="1">
    <citation type="journal article" date="2019" name="Int. J. Syst. Evol. Microbiol.">
        <title>The Global Catalogue of Microorganisms (GCM) 10K type strain sequencing project: providing services to taxonomists for standard genome sequencing and annotation.</title>
        <authorList>
            <consortium name="The Broad Institute Genomics Platform"/>
            <consortium name="The Broad Institute Genome Sequencing Center for Infectious Disease"/>
            <person name="Wu L."/>
            <person name="Ma J."/>
        </authorList>
    </citation>
    <scope>NUCLEOTIDE SEQUENCE [LARGE SCALE GENOMIC DNA]</scope>
    <source>
        <strain evidence="2">KCTC 42805</strain>
    </source>
</reference>
<dbReference type="Proteomes" id="UP001597469">
    <property type="component" value="Unassembled WGS sequence"/>
</dbReference>
<dbReference type="EMBL" id="JBHULN010000029">
    <property type="protein sequence ID" value="MFD2574470.1"/>
    <property type="molecule type" value="Genomic_DNA"/>
</dbReference>
<proteinExistence type="predicted"/>
<comment type="caution">
    <text evidence="1">The sequence shown here is derived from an EMBL/GenBank/DDBJ whole genome shotgun (WGS) entry which is preliminary data.</text>
</comment>
<sequence length="85" mass="9247">MGVSFVSRKPTNEPKLACRGGSTVDCNPPLNSQPVWFTQRQQGLMADGTGSNNKSSINLYTPVWLGCLGFSTGEFLVARQSTYFV</sequence>
<protein>
    <submittedName>
        <fullName evidence="1">Uncharacterized protein</fullName>
    </submittedName>
</protein>
<accession>A0ABW5MBU2</accession>
<gene>
    <name evidence="1" type="ORF">ACFSUS_27795</name>
</gene>
<organism evidence="1 2">
    <name type="scientific">Spirosoma soli</name>
    <dbReference type="NCBI Taxonomy" id="1770529"/>
    <lineage>
        <taxon>Bacteria</taxon>
        <taxon>Pseudomonadati</taxon>
        <taxon>Bacteroidota</taxon>
        <taxon>Cytophagia</taxon>
        <taxon>Cytophagales</taxon>
        <taxon>Cytophagaceae</taxon>
        <taxon>Spirosoma</taxon>
    </lineage>
</organism>
<dbReference type="RefSeq" id="WP_381528210.1">
    <property type="nucleotide sequence ID" value="NZ_JBHULN010000029.1"/>
</dbReference>